<dbReference type="AlphaFoldDB" id="A0A409XDQ7"/>
<accession>A0A409XDQ7</accession>
<name>A0A409XDQ7_PSICY</name>
<sequence>MLLLSPRKLIYASDTAKYECQSTTMCLEDAVSDRRVGDQLPDVLLYPQPALGKTLAAWSPGEW</sequence>
<protein>
    <submittedName>
        <fullName evidence="1">Uncharacterized protein</fullName>
    </submittedName>
</protein>
<comment type="caution">
    <text evidence="1">The sequence shown here is derived from an EMBL/GenBank/DDBJ whole genome shotgun (WGS) entry which is preliminary data.</text>
</comment>
<reference evidence="1 2" key="1">
    <citation type="journal article" date="2018" name="Evol. Lett.">
        <title>Horizontal gene cluster transfer increased hallucinogenic mushroom diversity.</title>
        <authorList>
            <person name="Reynolds H.T."/>
            <person name="Vijayakumar V."/>
            <person name="Gluck-Thaler E."/>
            <person name="Korotkin H.B."/>
            <person name="Matheny P.B."/>
            <person name="Slot J.C."/>
        </authorList>
    </citation>
    <scope>NUCLEOTIDE SEQUENCE [LARGE SCALE GENOMIC DNA]</scope>
    <source>
        <strain evidence="1 2">2631</strain>
    </source>
</reference>
<dbReference type="InParanoid" id="A0A409XDQ7"/>
<dbReference type="EMBL" id="NHYD01001995">
    <property type="protein sequence ID" value="PPQ88875.1"/>
    <property type="molecule type" value="Genomic_DNA"/>
</dbReference>
<proteinExistence type="predicted"/>
<gene>
    <name evidence="1" type="ORF">CVT25_009068</name>
</gene>
<evidence type="ECO:0000313" key="2">
    <source>
        <dbReference type="Proteomes" id="UP000283269"/>
    </source>
</evidence>
<evidence type="ECO:0000313" key="1">
    <source>
        <dbReference type="EMBL" id="PPQ88875.1"/>
    </source>
</evidence>
<dbReference type="Proteomes" id="UP000283269">
    <property type="component" value="Unassembled WGS sequence"/>
</dbReference>
<keyword evidence="2" id="KW-1185">Reference proteome</keyword>
<organism evidence="1 2">
    <name type="scientific">Psilocybe cyanescens</name>
    <dbReference type="NCBI Taxonomy" id="93625"/>
    <lineage>
        <taxon>Eukaryota</taxon>
        <taxon>Fungi</taxon>
        <taxon>Dikarya</taxon>
        <taxon>Basidiomycota</taxon>
        <taxon>Agaricomycotina</taxon>
        <taxon>Agaricomycetes</taxon>
        <taxon>Agaricomycetidae</taxon>
        <taxon>Agaricales</taxon>
        <taxon>Agaricineae</taxon>
        <taxon>Strophariaceae</taxon>
        <taxon>Psilocybe</taxon>
    </lineage>
</organism>